<dbReference type="RefSeq" id="WP_289843525.1">
    <property type="nucleotide sequence ID" value="NZ_CATKSH010000006.1"/>
</dbReference>
<proteinExistence type="predicted"/>
<organism evidence="1 2">
    <name type="scientific">Brytella acorum</name>
    <dbReference type="NCBI Taxonomy" id="2959299"/>
    <lineage>
        <taxon>Bacteria</taxon>
        <taxon>Pseudomonadati</taxon>
        <taxon>Pseudomonadota</taxon>
        <taxon>Alphaproteobacteria</taxon>
        <taxon>Acetobacterales</taxon>
        <taxon>Acetobacteraceae</taxon>
        <taxon>Brytella</taxon>
    </lineage>
</organism>
<name>A0AA35Y3R6_9PROT</name>
<sequence>MTVQEQYPARYYARYDHAATQPAPVTGWYDVWGMSDASSVPDAADLVALSAAQWSARTPTGLGVQNGQIVSYAPPAPTLAAQARSALVQAQAATWAKFGSLGKTVTDDWITYQQALSAIADGSNATATDLPSAPSS</sequence>
<reference evidence="1" key="1">
    <citation type="submission" date="2023-03" db="EMBL/GenBank/DDBJ databases">
        <authorList>
            <person name="Cleenwerck I."/>
        </authorList>
    </citation>
    <scope>NUCLEOTIDE SEQUENCE</scope>
    <source>
        <strain evidence="1">LMG 32879</strain>
    </source>
</reference>
<evidence type="ECO:0000313" key="1">
    <source>
        <dbReference type="EMBL" id="CAI9120452.1"/>
    </source>
</evidence>
<protein>
    <submittedName>
        <fullName evidence="1">Uncharacterized protein</fullName>
    </submittedName>
</protein>
<evidence type="ECO:0000313" key="2">
    <source>
        <dbReference type="Proteomes" id="UP001176960"/>
    </source>
</evidence>
<keyword evidence="2" id="KW-1185">Reference proteome</keyword>
<dbReference type="EMBL" id="CATKSH010000006">
    <property type="protein sequence ID" value="CAI9120452.1"/>
    <property type="molecule type" value="Genomic_DNA"/>
</dbReference>
<dbReference type="AlphaFoldDB" id="A0AA35Y3R6"/>
<dbReference type="Proteomes" id="UP001176960">
    <property type="component" value="Unassembled WGS sequence"/>
</dbReference>
<accession>A0AA35Y3R6</accession>
<comment type="caution">
    <text evidence="1">The sequence shown here is derived from an EMBL/GenBank/DDBJ whole genome shotgun (WGS) entry which is preliminary data.</text>
</comment>
<gene>
    <name evidence="1" type="ORF">LMG32879_001285</name>
</gene>